<dbReference type="GO" id="GO:0008320">
    <property type="term" value="F:protein transmembrane transporter activity"/>
    <property type="evidence" value="ECO:0007669"/>
    <property type="project" value="EnsemblFungi"/>
</dbReference>
<name>A0A1G4IYK9_9SACH</name>
<proteinExistence type="inferred from homology"/>
<dbReference type="STRING" id="1266660.A0A1G4IYK9"/>
<keyword evidence="8" id="KW-1133">Transmembrane helix</keyword>
<feature type="compositionally biased region" description="Basic and acidic residues" evidence="13">
    <location>
        <begin position="307"/>
        <end position="319"/>
    </location>
</feature>
<feature type="compositionally biased region" description="Basic and acidic residues" evidence="13">
    <location>
        <begin position="282"/>
        <end position="296"/>
    </location>
</feature>
<dbReference type="EMBL" id="LT598459">
    <property type="protein sequence ID" value="SCU82320.1"/>
    <property type="molecule type" value="Genomic_DNA"/>
</dbReference>
<dbReference type="PANTHER" id="PTHR12358:SF101">
    <property type="entry name" value="MITOCHONDRIAL IMPORT INNER MEMBRANE TRANSLOCASE SUBUNIT TIM54"/>
    <property type="match status" value="1"/>
</dbReference>
<evidence type="ECO:0000256" key="13">
    <source>
        <dbReference type="SAM" id="MobiDB-lite"/>
    </source>
</evidence>
<comment type="subcellular location">
    <subcellularLocation>
        <location evidence="1">Mitochondrion inner membrane</location>
        <topology evidence="1">Single-pass membrane protein</topology>
    </subcellularLocation>
</comment>
<keyword evidence="6" id="KW-0999">Mitochondrion inner membrane</keyword>
<comment type="similarity">
    <text evidence="2">Belongs to the TIM54 family.</text>
</comment>
<dbReference type="Pfam" id="PF11711">
    <property type="entry name" value="Tim54"/>
    <property type="match status" value="1"/>
</dbReference>
<keyword evidence="5" id="KW-0812">Transmembrane</keyword>
<feature type="coiled-coil region" evidence="12">
    <location>
        <begin position="137"/>
        <end position="171"/>
    </location>
</feature>
<evidence type="ECO:0000256" key="7">
    <source>
        <dbReference type="ARBA" id="ARBA00022927"/>
    </source>
</evidence>
<keyword evidence="11" id="KW-0472">Membrane</keyword>
<evidence type="ECO:0000256" key="6">
    <source>
        <dbReference type="ARBA" id="ARBA00022792"/>
    </source>
</evidence>
<dbReference type="PANTHER" id="PTHR12358">
    <property type="entry name" value="SPHINGOSINE KINASE"/>
    <property type="match status" value="1"/>
</dbReference>
<organism evidence="14 15">
    <name type="scientific">Lachancea dasiensis</name>
    <dbReference type="NCBI Taxonomy" id="1072105"/>
    <lineage>
        <taxon>Eukaryota</taxon>
        <taxon>Fungi</taxon>
        <taxon>Dikarya</taxon>
        <taxon>Ascomycota</taxon>
        <taxon>Saccharomycotina</taxon>
        <taxon>Saccharomycetes</taxon>
        <taxon>Saccharomycetales</taxon>
        <taxon>Saccharomycetaceae</taxon>
        <taxon>Lachancea</taxon>
    </lineage>
</organism>
<dbReference type="Proteomes" id="UP000190274">
    <property type="component" value="Chromosome C"/>
</dbReference>
<keyword evidence="15" id="KW-1185">Reference proteome</keyword>
<accession>A0A1G4IYK9</accession>
<evidence type="ECO:0000256" key="11">
    <source>
        <dbReference type="ARBA" id="ARBA00023136"/>
    </source>
</evidence>
<evidence type="ECO:0000256" key="12">
    <source>
        <dbReference type="SAM" id="Coils"/>
    </source>
</evidence>
<reference evidence="15" key="1">
    <citation type="submission" date="2016-03" db="EMBL/GenBank/DDBJ databases">
        <authorList>
            <person name="Devillers H."/>
        </authorList>
    </citation>
    <scope>NUCLEOTIDE SEQUENCE [LARGE SCALE GENOMIC DNA]</scope>
</reference>
<dbReference type="GO" id="GO:0045039">
    <property type="term" value="P:protein insertion into mitochondrial inner membrane"/>
    <property type="evidence" value="ECO:0007669"/>
    <property type="project" value="EnsemblFungi"/>
</dbReference>
<keyword evidence="9" id="KW-0811">Translocation</keyword>
<keyword evidence="12" id="KW-0175">Coiled coil</keyword>
<evidence type="ECO:0000256" key="3">
    <source>
        <dbReference type="ARBA" id="ARBA00020796"/>
    </source>
</evidence>
<keyword evidence="4" id="KW-0813">Transport</keyword>
<evidence type="ECO:0000256" key="8">
    <source>
        <dbReference type="ARBA" id="ARBA00022989"/>
    </source>
</evidence>
<dbReference type="GO" id="GO:0042721">
    <property type="term" value="C:TIM22 mitochondrial import inner membrane insertion complex"/>
    <property type="evidence" value="ECO:0007669"/>
    <property type="project" value="EnsemblFungi"/>
</dbReference>
<dbReference type="InterPro" id="IPR021056">
    <property type="entry name" value="Mt_import_IM_translocase_Tim54"/>
</dbReference>
<dbReference type="InterPro" id="IPR050187">
    <property type="entry name" value="Lipid_Phosphate_FormReg"/>
</dbReference>
<evidence type="ECO:0000313" key="15">
    <source>
        <dbReference type="Proteomes" id="UP000190274"/>
    </source>
</evidence>
<keyword evidence="10" id="KW-0496">Mitochondrion</keyword>
<keyword evidence="7" id="KW-0653">Protein transport</keyword>
<evidence type="ECO:0000313" key="14">
    <source>
        <dbReference type="EMBL" id="SCU82320.1"/>
    </source>
</evidence>
<protein>
    <recommendedName>
        <fullName evidence="3">Mitochondrial import inner membrane translocase subunit TIM54</fullName>
    </recommendedName>
</protein>
<evidence type="ECO:0000256" key="4">
    <source>
        <dbReference type="ARBA" id="ARBA00022448"/>
    </source>
</evidence>
<feature type="region of interest" description="Disordered" evidence="13">
    <location>
        <begin position="261"/>
        <end position="333"/>
    </location>
</feature>
<sequence>MSGEEGSKSASVAGNAMKKPGYTNPAFKAMGIPPLRLPSRNWMLFWTVLTVSVSGIVYDKHQQKKITQKWCKVVEPLSQRKLAVHEKPRKITVFIAPPPSDYLDTSMGIWRRYVKPVLYSSGVDYEVFTEEKQGLIRVEVAERIRELRRELIKHEAELRRYEEEAKLWNRCKRALSQGLNQLKSKEEIDEEKEKLLALKFKAEFDYKNLLGVFLNNPRRDLEVVSEDALVSNPTMAGGVICIGRGAYKEYMDGLHEGILGPLSPAKENSSPKEEVSQSASLVDHELETEEVTKPLEDSTPAPTSIESTKDEITAEKTDSETTELPKPIPKPYISPEDYAQAKLPKELTSGGTIREFGSDVPAIFHQPVLVLPMPNLVGFLNIPERIYRFYRRRYAAEAFCKATSSCVLQKIRPFEPSMDLDLAKFEENDWPKKWIKEGESKGSEWVRELKGDDRVLSKLSVFEPSLTESTDFKDE</sequence>
<dbReference type="OrthoDB" id="5598305at2759"/>
<evidence type="ECO:0000256" key="9">
    <source>
        <dbReference type="ARBA" id="ARBA00023010"/>
    </source>
</evidence>
<dbReference type="AlphaFoldDB" id="A0A1G4IYK9"/>
<evidence type="ECO:0000256" key="2">
    <source>
        <dbReference type="ARBA" id="ARBA00006355"/>
    </source>
</evidence>
<gene>
    <name evidence="14" type="ORF">LADA_0C04456G</name>
</gene>
<evidence type="ECO:0000256" key="10">
    <source>
        <dbReference type="ARBA" id="ARBA00023128"/>
    </source>
</evidence>
<evidence type="ECO:0000256" key="5">
    <source>
        <dbReference type="ARBA" id="ARBA00022692"/>
    </source>
</evidence>
<evidence type="ECO:0000256" key="1">
    <source>
        <dbReference type="ARBA" id="ARBA00004434"/>
    </source>
</evidence>